<dbReference type="Gene3D" id="3.40.720.10">
    <property type="entry name" value="Alkaline Phosphatase, subunit A"/>
    <property type="match status" value="1"/>
</dbReference>
<evidence type="ECO:0000256" key="2">
    <source>
        <dbReference type="ARBA" id="ARBA00022475"/>
    </source>
</evidence>
<keyword evidence="9" id="KW-1185">Reference proteome</keyword>
<evidence type="ECO:0000256" key="3">
    <source>
        <dbReference type="ARBA" id="ARBA00022692"/>
    </source>
</evidence>
<evidence type="ECO:0000256" key="6">
    <source>
        <dbReference type="SAM" id="Phobius"/>
    </source>
</evidence>
<feature type="transmembrane region" description="Helical" evidence="6">
    <location>
        <begin position="66"/>
        <end position="86"/>
    </location>
</feature>
<name>A0A4Y9R019_9BACT</name>
<keyword evidence="3 6" id="KW-0812">Transmembrane</keyword>
<keyword evidence="5 6" id="KW-0472">Membrane</keyword>
<feature type="transmembrane region" description="Helical" evidence="6">
    <location>
        <begin position="21"/>
        <end position="46"/>
    </location>
</feature>
<dbReference type="PANTHER" id="PTHR47371:SF3">
    <property type="entry name" value="PHOSPHOGLYCEROL TRANSFERASE I"/>
    <property type="match status" value="1"/>
</dbReference>
<feature type="transmembrane region" description="Helical" evidence="6">
    <location>
        <begin position="142"/>
        <end position="163"/>
    </location>
</feature>
<feature type="domain" description="Sulfatase N-terminal" evidence="7">
    <location>
        <begin position="276"/>
        <end position="566"/>
    </location>
</feature>
<evidence type="ECO:0000259" key="7">
    <source>
        <dbReference type="Pfam" id="PF00884"/>
    </source>
</evidence>
<keyword evidence="2" id="KW-1003">Cell membrane</keyword>
<evidence type="ECO:0000313" key="8">
    <source>
        <dbReference type="EMBL" id="TFV97760.1"/>
    </source>
</evidence>
<dbReference type="CDD" id="cd16015">
    <property type="entry name" value="LTA_synthase"/>
    <property type="match status" value="1"/>
</dbReference>
<protein>
    <submittedName>
        <fullName evidence="8">LTA synthase family protein</fullName>
    </submittedName>
</protein>
<dbReference type="PANTHER" id="PTHR47371">
    <property type="entry name" value="LIPOTEICHOIC ACID SYNTHASE"/>
    <property type="match status" value="1"/>
</dbReference>
<feature type="transmembrane region" description="Helical" evidence="6">
    <location>
        <begin position="93"/>
        <end position="114"/>
    </location>
</feature>
<dbReference type="AlphaFoldDB" id="A0A4Y9R019"/>
<dbReference type="Pfam" id="PF00884">
    <property type="entry name" value="Sulfatase"/>
    <property type="match status" value="1"/>
</dbReference>
<dbReference type="Proteomes" id="UP000297647">
    <property type="component" value="Unassembled WGS sequence"/>
</dbReference>
<comment type="subcellular location">
    <subcellularLocation>
        <location evidence="1">Cell membrane</location>
        <topology evidence="1">Multi-pass membrane protein</topology>
    </subcellularLocation>
</comment>
<proteinExistence type="predicted"/>
<evidence type="ECO:0000256" key="1">
    <source>
        <dbReference type="ARBA" id="ARBA00004651"/>
    </source>
</evidence>
<dbReference type="GO" id="GO:0005886">
    <property type="term" value="C:plasma membrane"/>
    <property type="evidence" value="ECO:0007669"/>
    <property type="project" value="UniProtKB-SubCell"/>
</dbReference>
<feature type="transmembrane region" description="Helical" evidence="6">
    <location>
        <begin position="175"/>
        <end position="192"/>
    </location>
</feature>
<evidence type="ECO:0000256" key="4">
    <source>
        <dbReference type="ARBA" id="ARBA00022989"/>
    </source>
</evidence>
<gene>
    <name evidence="8" type="ORF">E4S40_03730</name>
</gene>
<comment type="caution">
    <text evidence="8">The sequence shown here is derived from an EMBL/GenBank/DDBJ whole genome shotgun (WGS) entry which is preliminary data.</text>
</comment>
<evidence type="ECO:0000313" key="9">
    <source>
        <dbReference type="Proteomes" id="UP000297647"/>
    </source>
</evidence>
<evidence type="ECO:0000256" key="5">
    <source>
        <dbReference type="ARBA" id="ARBA00023136"/>
    </source>
</evidence>
<dbReference type="InterPro" id="IPR017850">
    <property type="entry name" value="Alkaline_phosphatase_core_sf"/>
</dbReference>
<sequence>MAQKASIQSTLPEKIRIILRNFWGMSLIFIGLSILLRGIELALVFSNHVLPFSLQDIWVSILIQDFTWIIYLLGLLLIIYLSLVFISVRFGKWLLQTLFSLLLLIHLTLIFYFFRTLLPLGKDLFAYSPEDLMLTVQASGQLNALTIGGLLVFLVILYGLFHFGTRFLNFSLKSYLAISASFLLLLIVYTFLPRVQNLYASEVEANIALNKSRYLTEESFDYYMYGGEYYFDFYLRSGTDDLVVEKEFLDDTYPFAHRAEYPDVLSPFFDSLTQAPNLVFIFLESFGKAYSGKDAYLGSFTPFLDSLEQHSLVWLNALSSTGRTFGLQPGVFGGLPFGEKGFLELFPEYPYHQTLLSILRDNGYETRYFIGADKNFDHVGPFIEYQEPVQFIDEKEFDSKYKRAPSNSGFSWGYADKELFENSLEKLPSSLENPQILIFQTQTSHDPYLVPEREYYSEKFENHLENYLNLSESQKEGYRSYQDIYMTILYADDAVRDFFKDFKKRPEFENSIFIITGDHRLPEIPMSSRIDRFHVPLIMYSPLLSRQAYFEGVSSHYEITPSILSFLEKQLAIQIPEIVTWQGQVLDTARFFQSRIAMPLMRNKNQLIDYIHGEIFLSDGQVFHVSEGLNIDPINSPDDLNRMIGEFEEFKNKNGYMVQTRKLLPPPVEN</sequence>
<dbReference type="InterPro" id="IPR050448">
    <property type="entry name" value="OpgB/LTA_synthase_biosynth"/>
</dbReference>
<dbReference type="SUPFAM" id="SSF53649">
    <property type="entry name" value="Alkaline phosphatase-like"/>
    <property type="match status" value="1"/>
</dbReference>
<organism evidence="8 9">
    <name type="scientific">Algoriphagus kandeliae</name>
    <dbReference type="NCBI Taxonomy" id="2562278"/>
    <lineage>
        <taxon>Bacteria</taxon>
        <taxon>Pseudomonadati</taxon>
        <taxon>Bacteroidota</taxon>
        <taxon>Cytophagia</taxon>
        <taxon>Cytophagales</taxon>
        <taxon>Cyclobacteriaceae</taxon>
        <taxon>Algoriphagus</taxon>
    </lineage>
</organism>
<dbReference type="EMBL" id="SPSB01000001">
    <property type="protein sequence ID" value="TFV97760.1"/>
    <property type="molecule type" value="Genomic_DNA"/>
</dbReference>
<reference evidence="8 9" key="1">
    <citation type="submission" date="2019-03" db="EMBL/GenBank/DDBJ databases">
        <title>Algoriphagus sp. nov, a new strain isolated from root system soil of mangrove plant Kandelia.</title>
        <authorList>
            <person name="Yin Q."/>
            <person name="Wang K."/>
            <person name="Song Z."/>
        </authorList>
    </citation>
    <scope>NUCLEOTIDE SEQUENCE [LARGE SCALE GENOMIC DNA]</scope>
    <source>
        <strain evidence="8 9">XY-J91</strain>
    </source>
</reference>
<dbReference type="InterPro" id="IPR000917">
    <property type="entry name" value="Sulfatase_N"/>
</dbReference>
<keyword evidence="4 6" id="KW-1133">Transmembrane helix</keyword>
<accession>A0A4Y9R019</accession>